<name>A0A2X2JKZ9_SPHMU</name>
<dbReference type="EMBL" id="UAUU01000011">
    <property type="protein sequence ID" value="SPZ92681.1"/>
    <property type="molecule type" value="Genomic_DNA"/>
</dbReference>
<evidence type="ECO:0000313" key="1">
    <source>
        <dbReference type="EMBL" id="SPZ92681.1"/>
    </source>
</evidence>
<protein>
    <recommendedName>
        <fullName evidence="3">Signal transduction histidine kinase internal region domain-containing protein</fullName>
    </recommendedName>
</protein>
<evidence type="ECO:0000313" key="2">
    <source>
        <dbReference type="Proteomes" id="UP000251241"/>
    </source>
</evidence>
<dbReference type="RefSeq" id="WP_112375979.1">
    <property type="nucleotide sequence ID" value="NZ_CP069793.1"/>
</dbReference>
<dbReference type="AlphaFoldDB" id="A0A2X2JKZ9"/>
<organism evidence="1 2">
    <name type="scientific">Sphingobacterium multivorum</name>
    <dbReference type="NCBI Taxonomy" id="28454"/>
    <lineage>
        <taxon>Bacteria</taxon>
        <taxon>Pseudomonadati</taxon>
        <taxon>Bacteroidota</taxon>
        <taxon>Sphingobacteriia</taxon>
        <taxon>Sphingobacteriales</taxon>
        <taxon>Sphingobacteriaceae</taxon>
        <taxon>Sphingobacterium</taxon>
    </lineage>
</organism>
<reference evidence="1 2" key="1">
    <citation type="submission" date="2018-06" db="EMBL/GenBank/DDBJ databases">
        <authorList>
            <consortium name="Pathogen Informatics"/>
            <person name="Doyle S."/>
        </authorList>
    </citation>
    <scope>NUCLEOTIDE SEQUENCE [LARGE SCALE GENOMIC DNA]</scope>
    <source>
        <strain evidence="1 2">NCTC11343</strain>
    </source>
</reference>
<dbReference type="Proteomes" id="UP000251241">
    <property type="component" value="Unassembled WGS sequence"/>
</dbReference>
<proteinExistence type="predicted"/>
<sequence length="343" mass="40414">MSKDRILKPLSARFHFIFWGGYFAWISLVNIYKFGWWHVFVIIVMAPLMLGISYTNRAWLRRALFRRFTLQRMGIMIGYFLLTALAVFLLLYQFPTELSRKVLKNPKLFRAVDFGIDVFTFYVTFVLKGILILAIEIIYNLSAGLFRHLGWKRIHSLESLKARLFRNWAVHFMGNLTQSFTRLVRKRPAVLNRIELFFGLEAYAIRTMNFRQHISGKLEDELFYLKQLMRLYGEHHIHLQSDIQDWSHPIIPMMLLSLYKNMVKHGDYSDSSFESIIYVFSDMERVSISCTNKVSSQSAWIFEEGGTGLEQLTKLLRLEYGEAFSLIKQMADGIFYLNLDINF</sequence>
<evidence type="ECO:0008006" key="3">
    <source>
        <dbReference type="Google" id="ProtNLM"/>
    </source>
</evidence>
<accession>A0A2X2JKZ9</accession>
<gene>
    <name evidence="1" type="ORF">NCTC11343_04670</name>
</gene>
<dbReference type="GeneID" id="97179586"/>